<evidence type="ECO:0000313" key="2">
    <source>
        <dbReference type="Proteomes" id="UP000053825"/>
    </source>
</evidence>
<organism evidence="1 2">
    <name type="scientific">Habropoda laboriosa</name>
    <dbReference type="NCBI Taxonomy" id="597456"/>
    <lineage>
        <taxon>Eukaryota</taxon>
        <taxon>Metazoa</taxon>
        <taxon>Ecdysozoa</taxon>
        <taxon>Arthropoda</taxon>
        <taxon>Hexapoda</taxon>
        <taxon>Insecta</taxon>
        <taxon>Pterygota</taxon>
        <taxon>Neoptera</taxon>
        <taxon>Endopterygota</taxon>
        <taxon>Hymenoptera</taxon>
        <taxon>Apocrita</taxon>
        <taxon>Aculeata</taxon>
        <taxon>Apoidea</taxon>
        <taxon>Anthophila</taxon>
        <taxon>Apidae</taxon>
        <taxon>Habropoda</taxon>
    </lineage>
</organism>
<dbReference type="EMBL" id="KQ414924">
    <property type="protein sequence ID" value="KOC59432.1"/>
    <property type="molecule type" value="Genomic_DNA"/>
</dbReference>
<evidence type="ECO:0000313" key="1">
    <source>
        <dbReference type="EMBL" id="KOC59432.1"/>
    </source>
</evidence>
<dbReference type="InterPro" id="IPR036397">
    <property type="entry name" value="RNaseH_sf"/>
</dbReference>
<reference evidence="1 2" key="1">
    <citation type="submission" date="2015-07" db="EMBL/GenBank/DDBJ databases">
        <title>The genome of Habropoda laboriosa.</title>
        <authorList>
            <person name="Pan H."/>
            <person name="Kapheim K."/>
        </authorList>
    </citation>
    <scope>NUCLEOTIDE SEQUENCE [LARGE SCALE GENOMIC DNA]</scope>
    <source>
        <strain evidence="1">0110345459</strain>
    </source>
</reference>
<dbReference type="GO" id="GO:0003676">
    <property type="term" value="F:nucleic acid binding"/>
    <property type="evidence" value="ECO:0007669"/>
    <property type="project" value="InterPro"/>
</dbReference>
<feature type="non-terminal residue" evidence="1">
    <location>
        <position position="1"/>
    </location>
</feature>
<dbReference type="AlphaFoldDB" id="A0A0L7QLC3"/>
<gene>
    <name evidence="1" type="ORF">WH47_11061</name>
</gene>
<proteinExistence type="predicted"/>
<dbReference type="Proteomes" id="UP000053825">
    <property type="component" value="Unassembled WGS sequence"/>
</dbReference>
<sequence length="89" mass="10859">ILSKKFQVLLEDVPLDIRRVMRYQHDGTCWPVRSSDLSPLDFFLWRKLKNDVYRDEPPQRTDARKNNWVLYVNFIETLLKEYFKVLQNV</sequence>
<protein>
    <submittedName>
        <fullName evidence="1">Uncharacterized protein</fullName>
    </submittedName>
</protein>
<accession>A0A0L7QLC3</accession>
<keyword evidence="2" id="KW-1185">Reference proteome</keyword>
<name>A0A0L7QLC3_9HYME</name>
<dbReference type="Gene3D" id="3.30.420.10">
    <property type="entry name" value="Ribonuclease H-like superfamily/Ribonuclease H"/>
    <property type="match status" value="1"/>
</dbReference>